<proteinExistence type="inferred from homology"/>
<evidence type="ECO:0000256" key="5">
    <source>
        <dbReference type="ARBA" id="ARBA00023180"/>
    </source>
</evidence>
<evidence type="ECO:0000256" key="4">
    <source>
        <dbReference type="ARBA" id="ARBA00022801"/>
    </source>
</evidence>
<evidence type="ECO:0000256" key="2">
    <source>
        <dbReference type="ARBA" id="ARBA00022645"/>
    </source>
</evidence>
<evidence type="ECO:0000313" key="7">
    <source>
        <dbReference type="Proteomes" id="UP000824890"/>
    </source>
</evidence>
<evidence type="ECO:0000256" key="1">
    <source>
        <dbReference type="ARBA" id="ARBA00009431"/>
    </source>
</evidence>
<dbReference type="InterPro" id="IPR033124">
    <property type="entry name" value="Ser_caboxypep_his_AS"/>
</dbReference>
<dbReference type="PROSITE" id="PS00560">
    <property type="entry name" value="CARBOXYPEPT_SER_HIS"/>
    <property type="match status" value="1"/>
</dbReference>
<dbReference type="Gene3D" id="3.40.50.1820">
    <property type="entry name" value="alpha/beta hydrolase"/>
    <property type="match status" value="1"/>
</dbReference>
<comment type="similarity">
    <text evidence="1">Belongs to the peptidase S10 family.</text>
</comment>
<keyword evidence="5" id="KW-0325">Glycoprotein</keyword>
<reference evidence="6 7" key="1">
    <citation type="submission" date="2021-05" db="EMBL/GenBank/DDBJ databases">
        <title>Genome Assembly of Synthetic Allotetraploid Brassica napus Reveals Homoeologous Exchanges between Subgenomes.</title>
        <authorList>
            <person name="Davis J.T."/>
        </authorList>
    </citation>
    <scope>NUCLEOTIDE SEQUENCE [LARGE SCALE GENOMIC DNA]</scope>
    <source>
        <strain evidence="7">cv. Da-Ae</strain>
        <tissue evidence="6">Seedling</tissue>
    </source>
</reference>
<evidence type="ECO:0000313" key="6">
    <source>
        <dbReference type="EMBL" id="KAH0942506.1"/>
    </source>
</evidence>
<evidence type="ECO:0008006" key="8">
    <source>
        <dbReference type="Google" id="ProtNLM"/>
    </source>
</evidence>
<comment type="caution">
    <text evidence="6">The sequence shown here is derived from an EMBL/GenBank/DDBJ whole genome shotgun (WGS) entry which is preliminary data.</text>
</comment>
<name>A0ABQ8ELQ4_BRANA</name>
<sequence>MVPSVHGMGLISDELFEETEAACKGKYYDDNGTYMSDECSHKVGKVIDALGLIDPSNILEPCDVQRSSMSHIAIGSLPVRRKMFRREWPLGILPSWFEFISTSDIPCLDNIVATTWLNYPAVRKAVHTKEKSKIGRWELCANASKYQTDAGSISNSIEISLSAAIALSFLAWTNSMGYKVVDEWRQWMSNDQVAGYTHGYANNLTFLKIKGAGHSVPEAKPREALDFYRRFLAGEKIKTSLMFGPSFVITLITKHVFLIKFESSH</sequence>
<protein>
    <recommendedName>
        <fullName evidence="8">Carboxypeptidase</fullName>
    </recommendedName>
</protein>
<keyword evidence="4" id="KW-0378">Hydrolase</keyword>
<organism evidence="6 7">
    <name type="scientific">Brassica napus</name>
    <name type="common">Rape</name>
    <dbReference type="NCBI Taxonomy" id="3708"/>
    <lineage>
        <taxon>Eukaryota</taxon>
        <taxon>Viridiplantae</taxon>
        <taxon>Streptophyta</taxon>
        <taxon>Embryophyta</taxon>
        <taxon>Tracheophyta</taxon>
        <taxon>Spermatophyta</taxon>
        <taxon>Magnoliopsida</taxon>
        <taxon>eudicotyledons</taxon>
        <taxon>Gunneridae</taxon>
        <taxon>Pentapetalae</taxon>
        <taxon>rosids</taxon>
        <taxon>malvids</taxon>
        <taxon>Brassicales</taxon>
        <taxon>Brassicaceae</taxon>
        <taxon>Brassiceae</taxon>
        <taxon>Brassica</taxon>
    </lineage>
</organism>
<dbReference type="Pfam" id="PF00450">
    <property type="entry name" value="Peptidase_S10"/>
    <property type="match status" value="1"/>
</dbReference>
<dbReference type="InterPro" id="IPR001563">
    <property type="entry name" value="Peptidase_S10"/>
</dbReference>
<keyword evidence="3" id="KW-0645">Protease</keyword>
<keyword evidence="7" id="KW-1185">Reference proteome</keyword>
<dbReference type="PANTHER" id="PTHR11802:SF366">
    <property type="entry name" value="GENOME ASSEMBLY, CHROMOSOME: A01"/>
    <property type="match status" value="1"/>
</dbReference>
<gene>
    <name evidence="6" type="ORF">HID58_002143</name>
</gene>
<keyword evidence="2" id="KW-0121">Carboxypeptidase</keyword>
<dbReference type="PANTHER" id="PTHR11802">
    <property type="entry name" value="SERINE PROTEASE FAMILY S10 SERINE CARBOXYPEPTIDASE"/>
    <property type="match status" value="1"/>
</dbReference>
<dbReference type="EMBL" id="JAGKQM010000001">
    <property type="protein sequence ID" value="KAH0942506.1"/>
    <property type="molecule type" value="Genomic_DNA"/>
</dbReference>
<dbReference type="Proteomes" id="UP000824890">
    <property type="component" value="Unassembled WGS sequence"/>
</dbReference>
<evidence type="ECO:0000256" key="3">
    <source>
        <dbReference type="ARBA" id="ARBA00022670"/>
    </source>
</evidence>
<dbReference type="InterPro" id="IPR029058">
    <property type="entry name" value="AB_hydrolase_fold"/>
</dbReference>
<accession>A0ABQ8ELQ4</accession>
<dbReference type="SUPFAM" id="SSF53474">
    <property type="entry name" value="alpha/beta-Hydrolases"/>
    <property type="match status" value="1"/>
</dbReference>